<dbReference type="EMBL" id="ACEN01000021">
    <property type="protein sequence ID" value="EEG34066.1"/>
    <property type="molecule type" value="Genomic_DNA"/>
</dbReference>
<accession>C0ELN5</accession>
<protein>
    <submittedName>
        <fullName evidence="2">Uncharacterized protein</fullName>
    </submittedName>
</protein>
<reference evidence="2 3" key="1">
    <citation type="submission" date="2009-01" db="EMBL/GenBank/DDBJ databases">
        <authorList>
            <person name="Fulton L."/>
            <person name="Clifton S."/>
            <person name="Chinwalla A.T."/>
            <person name="Mitreva M."/>
            <person name="Sodergren E."/>
            <person name="Weinstock G."/>
            <person name="Clifton S."/>
            <person name="Dooling D.J."/>
            <person name="Fulton B."/>
            <person name="Minx P."/>
            <person name="Pepin K.H."/>
            <person name="Johnson M."/>
            <person name="Bhonagiri V."/>
            <person name="Nash W.E."/>
            <person name="Mardis E.R."/>
            <person name="Wilson R.K."/>
        </authorList>
    </citation>
    <scope>NUCLEOTIDE SEQUENCE [LARGE SCALE GENOMIC DNA]</scope>
    <source>
        <strain evidence="2 3">NRL30031/H210</strain>
    </source>
</reference>
<evidence type="ECO:0000313" key="2">
    <source>
        <dbReference type="EMBL" id="EEG34066.1"/>
    </source>
</evidence>
<proteinExistence type="predicted"/>
<keyword evidence="3" id="KW-1185">Reference proteome</keyword>
<name>C0ELN5_NEIFL</name>
<keyword evidence="1" id="KW-0472">Membrane</keyword>
<keyword evidence="1" id="KW-0812">Transmembrane</keyword>
<dbReference type="Proteomes" id="UP000004457">
    <property type="component" value="Unassembled WGS sequence"/>
</dbReference>
<gene>
    <name evidence="2" type="ORF">NEIFLAOT_00840</name>
</gene>
<keyword evidence="1" id="KW-1133">Transmembrane helix</keyword>
<organism evidence="2 3">
    <name type="scientific">Neisseria flavescens NRL30031/H210</name>
    <dbReference type="NCBI Taxonomy" id="546264"/>
    <lineage>
        <taxon>Bacteria</taxon>
        <taxon>Pseudomonadati</taxon>
        <taxon>Pseudomonadota</taxon>
        <taxon>Betaproteobacteria</taxon>
        <taxon>Neisseriales</taxon>
        <taxon>Neisseriaceae</taxon>
        <taxon>Neisseria</taxon>
    </lineage>
</organism>
<dbReference type="AlphaFoldDB" id="C0ELN5"/>
<feature type="transmembrane region" description="Helical" evidence="1">
    <location>
        <begin position="21"/>
        <end position="40"/>
    </location>
</feature>
<sequence length="42" mass="4930">MFEFHLRLCFPFIEQIGRLKNSLFSDGLLPVIIILRIIIISI</sequence>
<evidence type="ECO:0000313" key="3">
    <source>
        <dbReference type="Proteomes" id="UP000004457"/>
    </source>
</evidence>
<comment type="caution">
    <text evidence="2">The sequence shown here is derived from an EMBL/GenBank/DDBJ whole genome shotgun (WGS) entry which is preliminary data.</text>
</comment>
<evidence type="ECO:0000256" key="1">
    <source>
        <dbReference type="SAM" id="Phobius"/>
    </source>
</evidence>